<protein>
    <submittedName>
        <fullName evidence="1">Uncharacterized protein</fullName>
    </submittedName>
</protein>
<gene>
    <name evidence="1" type="ORF">F4820DRAFT_433683</name>
</gene>
<keyword evidence="2" id="KW-1185">Reference proteome</keyword>
<evidence type="ECO:0000313" key="1">
    <source>
        <dbReference type="EMBL" id="KAI4861490.1"/>
    </source>
</evidence>
<accession>A0ACB9YPY7</accession>
<dbReference type="EMBL" id="MU393551">
    <property type="protein sequence ID" value="KAI4861490.1"/>
    <property type="molecule type" value="Genomic_DNA"/>
</dbReference>
<name>A0ACB9YPY7_9PEZI</name>
<organism evidence="1 2">
    <name type="scientific">Hypoxylon rubiginosum</name>
    <dbReference type="NCBI Taxonomy" id="110542"/>
    <lineage>
        <taxon>Eukaryota</taxon>
        <taxon>Fungi</taxon>
        <taxon>Dikarya</taxon>
        <taxon>Ascomycota</taxon>
        <taxon>Pezizomycotina</taxon>
        <taxon>Sordariomycetes</taxon>
        <taxon>Xylariomycetidae</taxon>
        <taxon>Xylariales</taxon>
        <taxon>Hypoxylaceae</taxon>
        <taxon>Hypoxylon</taxon>
    </lineage>
</organism>
<sequence length="226" mass="23691">MAPVTEFVLAPIKPGAASLASLYQACSSLKPQTGSQQQQRVRAAVLHEDPTQLRLFADWDSVEDHLAFRAGPSYAAFMAAVRPHAAGRAVVLHAELAPHPPAVLDNEEGKGKTAVAEVLFAYFAPGAADAVADKNLAAARTLVAGLSGAGFAGLSGESAVGWSVERDVEYEGEGARVLVVLIGWDSVEAHREARATEAYGKIVADFQGAVEGLRGFDISHVTTKAM</sequence>
<reference evidence="1 2" key="1">
    <citation type="journal article" date="2022" name="New Phytol.">
        <title>Ecological generalism drives hyperdiversity of secondary metabolite gene clusters in xylarialean endophytes.</title>
        <authorList>
            <person name="Franco M.E.E."/>
            <person name="Wisecaver J.H."/>
            <person name="Arnold A.E."/>
            <person name="Ju Y.M."/>
            <person name="Slot J.C."/>
            <person name="Ahrendt S."/>
            <person name="Moore L.P."/>
            <person name="Eastman K.E."/>
            <person name="Scott K."/>
            <person name="Konkel Z."/>
            <person name="Mondo S.J."/>
            <person name="Kuo A."/>
            <person name="Hayes R.D."/>
            <person name="Haridas S."/>
            <person name="Andreopoulos B."/>
            <person name="Riley R."/>
            <person name="LaButti K."/>
            <person name="Pangilinan J."/>
            <person name="Lipzen A."/>
            <person name="Amirebrahimi M."/>
            <person name="Yan J."/>
            <person name="Adam C."/>
            <person name="Keymanesh K."/>
            <person name="Ng V."/>
            <person name="Louie K."/>
            <person name="Northen T."/>
            <person name="Drula E."/>
            <person name="Henrissat B."/>
            <person name="Hsieh H.M."/>
            <person name="Youens-Clark K."/>
            <person name="Lutzoni F."/>
            <person name="Miadlikowska J."/>
            <person name="Eastwood D.C."/>
            <person name="Hamelin R.C."/>
            <person name="Grigoriev I.V."/>
            <person name="U'Ren J.M."/>
        </authorList>
    </citation>
    <scope>NUCLEOTIDE SEQUENCE [LARGE SCALE GENOMIC DNA]</scope>
    <source>
        <strain evidence="1 2">CBS 119005</strain>
    </source>
</reference>
<evidence type="ECO:0000313" key="2">
    <source>
        <dbReference type="Proteomes" id="UP001497700"/>
    </source>
</evidence>
<dbReference type="Proteomes" id="UP001497700">
    <property type="component" value="Unassembled WGS sequence"/>
</dbReference>
<comment type="caution">
    <text evidence="1">The sequence shown here is derived from an EMBL/GenBank/DDBJ whole genome shotgun (WGS) entry which is preliminary data.</text>
</comment>
<proteinExistence type="predicted"/>